<evidence type="ECO:0000259" key="2">
    <source>
        <dbReference type="Pfam" id="PF13102"/>
    </source>
</evidence>
<keyword evidence="1" id="KW-0238">DNA-binding</keyword>
<reference evidence="4 5" key="1">
    <citation type="submission" date="2018-06" db="EMBL/GenBank/DDBJ databases">
        <title>Combined omics and stable isotope probing to characterize newly discovered Mariana Back-Arc vent microbial communities.</title>
        <authorList>
            <person name="Trembath-Reichert E."/>
            <person name="Huber J.A."/>
        </authorList>
    </citation>
    <scope>NUCLEOTIDE SEQUENCE [LARGE SCALE GENOMIC DNA]</scope>
    <source>
        <strain evidence="4">MAG 24</strain>
    </source>
</reference>
<dbReference type="InterPro" id="IPR010998">
    <property type="entry name" value="Integrase_recombinase_N"/>
</dbReference>
<evidence type="ECO:0000313" key="4">
    <source>
        <dbReference type="EMBL" id="RTZ86294.1"/>
    </source>
</evidence>
<feature type="domain" description="Phage integrase SAM-like" evidence="2">
    <location>
        <begin position="83"/>
        <end position="169"/>
    </location>
</feature>
<dbReference type="AlphaFoldDB" id="A0A432GS44"/>
<name>A0A432GS44_9DELT</name>
<gene>
    <name evidence="4" type="ORF">DSY94_01960</name>
</gene>
<feature type="non-terminal residue" evidence="4">
    <location>
        <position position="181"/>
    </location>
</feature>
<dbReference type="Pfam" id="PF17293">
    <property type="entry name" value="Arm-DNA-bind_5"/>
    <property type="match status" value="1"/>
</dbReference>
<dbReference type="InterPro" id="IPR011010">
    <property type="entry name" value="DNA_brk_join_enz"/>
</dbReference>
<dbReference type="Gene3D" id="1.10.150.130">
    <property type="match status" value="1"/>
</dbReference>
<evidence type="ECO:0000259" key="3">
    <source>
        <dbReference type="Pfam" id="PF17293"/>
    </source>
</evidence>
<protein>
    <recommendedName>
        <fullName evidence="6">Core-binding (CB) domain-containing protein</fullName>
    </recommendedName>
</protein>
<proteinExistence type="predicted"/>
<organism evidence="4 5">
    <name type="scientific">SAR324 cluster bacterium</name>
    <dbReference type="NCBI Taxonomy" id="2024889"/>
    <lineage>
        <taxon>Bacteria</taxon>
        <taxon>Deltaproteobacteria</taxon>
        <taxon>SAR324 cluster</taxon>
    </lineage>
</organism>
<feature type="domain" description="Arm DNA-binding" evidence="3">
    <location>
        <begin position="3"/>
        <end position="64"/>
    </location>
</feature>
<sequence>MSVKLRKKNLAGGKKGLYLDIYHNGQRHYDFLKLYLEKGTSSRIVAANRETLELAETIKTQKQNEINHAEYRLIPKFKRNADFIEYFKKIGESKGRSSKVWRNVLNYLEVFTGGRVVFKNIDELWLEKWQRFLLEKVSRNTAVGYYALTKVALNQAVRDRIIQDNPCKRVQNIKRQDTERN</sequence>
<evidence type="ECO:0000256" key="1">
    <source>
        <dbReference type="ARBA" id="ARBA00023125"/>
    </source>
</evidence>
<dbReference type="GO" id="GO:0003677">
    <property type="term" value="F:DNA binding"/>
    <property type="evidence" value="ECO:0007669"/>
    <property type="project" value="UniProtKB-KW"/>
</dbReference>
<evidence type="ECO:0000313" key="5">
    <source>
        <dbReference type="Proteomes" id="UP000287176"/>
    </source>
</evidence>
<evidence type="ECO:0008006" key="6">
    <source>
        <dbReference type="Google" id="ProtNLM"/>
    </source>
</evidence>
<dbReference type="Proteomes" id="UP000287176">
    <property type="component" value="Unassembled WGS sequence"/>
</dbReference>
<dbReference type="Pfam" id="PF13102">
    <property type="entry name" value="Phage_int_SAM_5"/>
    <property type="match status" value="1"/>
</dbReference>
<dbReference type="InterPro" id="IPR025269">
    <property type="entry name" value="SAM-like_dom"/>
</dbReference>
<accession>A0A432GS44</accession>
<dbReference type="InterPro" id="IPR035386">
    <property type="entry name" value="Arm-DNA-bind_5"/>
</dbReference>
<dbReference type="EMBL" id="QNZI01000054">
    <property type="protein sequence ID" value="RTZ86294.1"/>
    <property type="molecule type" value="Genomic_DNA"/>
</dbReference>
<comment type="caution">
    <text evidence="4">The sequence shown here is derived from an EMBL/GenBank/DDBJ whole genome shotgun (WGS) entry which is preliminary data.</text>
</comment>
<dbReference type="SUPFAM" id="SSF56349">
    <property type="entry name" value="DNA breaking-rejoining enzymes"/>
    <property type="match status" value="1"/>
</dbReference>